<dbReference type="PROSITE" id="PS00060">
    <property type="entry name" value="ADH_IRON_2"/>
    <property type="match status" value="1"/>
</dbReference>
<evidence type="ECO:0000256" key="1">
    <source>
        <dbReference type="ARBA" id="ARBA00001962"/>
    </source>
</evidence>
<comment type="caution">
    <text evidence="7">The sequence shown here is derived from an EMBL/GenBank/DDBJ whole genome shotgun (WGS) entry which is preliminary data.</text>
</comment>
<dbReference type="Pfam" id="PF00465">
    <property type="entry name" value="Fe-ADH"/>
    <property type="match status" value="1"/>
</dbReference>
<keyword evidence="8" id="KW-1185">Reference proteome</keyword>
<evidence type="ECO:0000256" key="4">
    <source>
        <dbReference type="ARBA" id="ARBA00023027"/>
    </source>
</evidence>
<dbReference type="InterPro" id="IPR001670">
    <property type="entry name" value="ADH_Fe/GldA"/>
</dbReference>
<dbReference type="FunFam" id="3.40.50.1970:FF:000003">
    <property type="entry name" value="Alcohol dehydrogenase, iron-containing"/>
    <property type="match status" value="1"/>
</dbReference>
<accession>A0A558HPY3</accession>
<dbReference type="Gene3D" id="3.40.50.1970">
    <property type="match status" value="1"/>
</dbReference>
<dbReference type="Proteomes" id="UP000319941">
    <property type="component" value="Unassembled WGS sequence"/>
</dbReference>
<dbReference type="PANTHER" id="PTHR11496">
    <property type="entry name" value="ALCOHOL DEHYDROGENASE"/>
    <property type="match status" value="1"/>
</dbReference>
<feature type="domain" description="Alcohol dehydrogenase iron-type/glycerol dehydrogenase GldA" evidence="5">
    <location>
        <begin position="10"/>
        <end position="182"/>
    </location>
</feature>
<dbReference type="SUPFAM" id="SSF56796">
    <property type="entry name" value="Dehydroquinate synthase-like"/>
    <property type="match status" value="1"/>
</dbReference>
<evidence type="ECO:0000256" key="3">
    <source>
        <dbReference type="ARBA" id="ARBA00023002"/>
    </source>
</evidence>
<sequence length="389" mass="41691">MSIASFKSANRLITGQQASERLSEEIVRLGMRCPLLVTDPGVLASGTLKPITDQLDALKAKGQLAHYRIFSEVSAEPEVHVVEDCMSIYLEAKSDSLIAVGGGSAMDIAKCVAVYATHDGDLESLFGENKAKVRGAPLIAMPTTAGTGSEVTNIGILSDTVAKMKKGIVNDYLLPDVAIVAPELTVSCPRHVTAASGVDALVHAIEAYLSNFATPITDALAIKAMRLIIKALPKAYANPNNLKAREDMATGSLLAGMAFGNAGVGAVHALAYPLGGRYHLPHGVTNALLLPHVMRWNALACVERFRDIAEALDIEHRHLKDEAAAELVVERLHRLCSDVDIPAGLRHFDIPEDDIPSLAADAIKVERLLRNNPRQLSQADIESIYRAAY</sequence>
<feature type="domain" description="Fe-containing alcohol dehydrogenase-like C-terminal" evidence="6">
    <location>
        <begin position="193"/>
        <end position="389"/>
    </location>
</feature>
<dbReference type="InterPro" id="IPR056798">
    <property type="entry name" value="ADH_Fe_C"/>
</dbReference>
<proteinExistence type="inferred from homology"/>
<dbReference type="PANTHER" id="PTHR11496:SF102">
    <property type="entry name" value="ALCOHOL DEHYDROGENASE 4"/>
    <property type="match status" value="1"/>
</dbReference>
<name>A0A558HPY3_9GAMM</name>
<dbReference type="CDD" id="cd08551">
    <property type="entry name" value="Fe-ADH"/>
    <property type="match status" value="1"/>
</dbReference>
<dbReference type="FunFam" id="1.20.1090.10:FF:000001">
    <property type="entry name" value="Aldehyde-alcohol dehydrogenase"/>
    <property type="match status" value="1"/>
</dbReference>
<keyword evidence="3" id="KW-0560">Oxidoreductase</keyword>
<gene>
    <name evidence="7" type="ORF">FQP86_06510</name>
</gene>
<dbReference type="RefSeq" id="WP_024953246.1">
    <property type="nucleotide sequence ID" value="NZ_CAWOWR010000097.1"/>
</dbReference>
<organism evidence="7 8">
    <name type="scientific">Cobetia crustatorum</name>
    <dbReference type="NCBI Taxonomy" id="553385"/>
    <lineage>
        <taxon>Bacteria</taxon>
        <taxon>Pseudomonadati</taxon>
        <taxon>Pseudomonadota</taxon>
        <taxon>Gammaproteobacteria</taxon>
        <taxon>Oceanospirillales</taxon>
        <taxon>Halomonadaceae</taxon>
        <taxon>Cobetia</taxon>
    </lineage>
</organism>
<evidence type="ECO:0000256" key="2">
    <source>
        <dbReference type="ARBA" id="ARBA00007358"/>
    </source>
</evidence>
<dbReference type="GO" id="GO:0004022">
    <property type="term" value="F:alcohol dehydrogenase (NAD+) activity"/>
    <property type="evidence" value="ECO:0007669"/>
    <property type="project" value="TreeGrafter"/>
</dbReference>
<reference evidence="7 8" key="1">
    <citation type="submission" date="2019-07" db="EMBL/GenBank/DDBJ databases">
        <title>Diversity of Bacteria from Kongsfjorden, Arctic.</title>
        <authorList>
            <person name="Yu Y."/>
        </authorList>
    </citation>
    <scope>NUCLEOTIDE SEQUENCE [LARGE SCALE GENOMIC DNA]</scope>
    <source>
        <strain evidence="7 8">SM1923</strain>
    </source>
</reference>
<evidence type="ECO:0000313" key="7">
    <source>
        <dbReference type="EMBL" id="TVU71180.1"/>
    </source>
</evidence>
<dbReference type="Gene3D" id="1.20.1090.10">
    <property type="entry name" value="Dehydroquinate synthase-like - alpha domain"/>
    <property type="match status" value="1"/>
</dbReference>
<evidence type="ECO:0000313" key="8">
    <source>
        <dbReference type="Proteomes" id="UP000319941"/>
    </source>
</evidence>
<keyword evidence="4" id="KW-0520">NAD</keyword>
<dbReference type="STRING" id="553385.GCA_000591415_03503"/>
<dbReference type="OrthoDB" id="9815791at2"/>
<evidence type="ECO:0000259" key="5">
    <source>
        <dbReference type="Pfam" id="PF00465"/>
    </source>
</evidence>
<dbReference type="Pfam" id="PF25137">
    <property type="entry name" value="ADH_Fe_C"/>
    <property type="match status" value="1"/>
</dbReference>
<comment type="similarity">
    <text evidence="2">Belongs to the iron-containing alcohol dehydrogenase family.</text>
</comment>
<dbReference type="EMBL" id="VNFH01000004">
    <property type="protein sequence ID" value="TVU71180.1"/>
    <property type="molecule type" value="Genomic_DNA"/>
</dbReference>
<protein>
    <submittedName>
        <fullName evidence="7">Iron-containing alcohol dehydrogenase</fullName>
    </submittedName>
</protein>
<dbReference type="InterPro" id="IPR039697">
    <property type="entry name" value="Alcohol_dehydrogenase_Fe"/>
</dbReference>
<evidence type="ECO:0000259" key="6">
    <source>
        <dbReference type="Pfam" id="PF25137"/>
    </source>
</evidence>
<dbReference type="GO" id="GO:0046872">
    <property type="term" value="F:metal ion binding"/>
    <property type="evidence" value="ECO:0007669"/>
    <property type="project" value="InterPro"/>
</dbReference>
<dbReference type="InterPro" id="IPR018211">
    <property type="entry name" value="ADH_Fe_CS"/>
</dbReference>
<comment type="cofactor">
    <cofactor evidence="1">
        <name>Fe cation</name>
        <dbReference type="ChEBI" id="CHEBI:24875"/>
    </cofactor>
</comment>
<dbReference type="AlphaFoldDB" id="A0A558HPY3"/>